<comment type="caution">
    <text evidence="2">The sequence shown here is derived from an EMBL/GenBank/DDBJ whole genome shotgun (WGS) entry which is preliminary data.</text>
</comment>
<reference evidence="2 3" key="1">
    <citation type="submission" date="2018-06" db="EMBL/GenBank/DDBJ databases">
        <title>Chryseolinea flavus sp. nov., a member of the phylum Bacteroidetes isolated from soil.</title>
        <authorList>
            <person name="Li Y."/>
            <person name="Wang J."/>
        </authorList>
    </citation>
    <scope>NUCLEOTIDE SEQUENCE [LARGE SCALE GENOMIC DNA]</scope>
    <source>
        <strain evidence="2 3">SDU1-6</strain>
    </source>
</reference>
<dbReference type="EMBL" id="QMFY01000002">
    <property type="protein sequence ID" value="RAW02125.1"/>
    <property type="molecule type" value="Genomic_DNA"/>
</dbReference>
<proteinExistence type="predicted"/>
<name>A0A364Y5P7_9BACT</name>
<dbReference type="Proteomes" id="UP000251889">
    <property type="component" value="Unassembled WGS sequence"/>
</dbReference>
<dbReference type="InterPro" id="IPR036390">
    <property type="entry name" value="WH_DNA-bd_sf"/>
</dbReference>
<evidence type="ECO:0000313" key="2">
    <source>
        <dbReference type="EMBL" id="RAW02125.1"/>
    </source>
</evidence>
<dbReference type="Pfam" id="PF03551">
    <property type="entry name" value="PadR"/>
    <property type="match status" value="1"/>
</dbReference>
<dbReference type="AlphaFoldDB" id="A0A364Y5P7"/>
<keyword evidence="3" id="KW-1185">Reference proteome</keyword>
<dbReference type="InterPro" id="IPR005149">
    <property type="entry name" value="Tscrpt_reg_PadR_N"/>
</dbReference>
<dbReference type="InterPro" id="IPR036388">
    <property type="entry name" value="WH-like_DNA-bd_sf"/>
</dbReference>
<dbReference type="OrthoDB" id="981398at2"/>
<gene>
    <name evidence="2" type="ORF">DQQ10_06140</name>
</gene>
<evidence type="ECO:0000259" key="1">
    <source>
        <dbReference type="Pfam" id="PF03551"/>
    </source>
</evidence>
<protein>
    <submittedName>
        <fullName evidence="2">PadR family transcriptional regulator</fullName>
    </submittedName>
</protein>
<dbReference type="SUPFAM" id="SSF46785">
    <property type="entry name" value="Winged helix' DNA-binding domain"/>
    <property type="match status" value="1"/>
</dbReference>
<dbReference type="RefSeq" id="WP_112745948.1">
    <property type="nucleotide sequence ID" value="NZ_QMFY01000002.1"/>
</dbReference>
<accession>A0A364Y5P7</accession>
<organism evidence="2 3">
    <name type="scientific">Pseudochryseolinea flava</name>
    <dbReference type="NCBI Taxonomy" id="2059302"/>
    <lineage>
        <taxon>Bacteria</taxon>
        <taxon>Pseudomonadati</taxon>
        <taxon>Bacteroidota</taxon>
        <taxon>Cytophagia</taxon>
        <taxon>Cytophagales</taxon>
        <taxon>Fulvivirgaceae</taxon>
        <taxon>Pseudochryseolinea</taxon>
    </lineage>
</organism>
<sequence length="106" mass="11833">MSGRIYLGELEELILLMVALIGTDAYGVSIATALEEQTGRVITISAVHAALHRLEDKGFVKSKMGGASMERGGRRKRLFQITTYGRQTLEEVRDVRDLIWAQIQNI</sequence>
<dbReference type="Gene3D" id="1.10.10.10">
    <property type="entry name" value="Winged helix-like DNA-binding domain superfamily/Winged helix DNA-binding domain"/>
    <property type="match status" value="1"/>
</dbReference>
<feature type="domain" description="Transcription regulator PadR N-terminal" evidence="1">
    <location>
        <begin position="21"/>
        <end position="91"/>
    </location>
</feature>
<evidence type="ECO:0000313" key="3">
    <source>
        <dbReference type="Proteomes" id="UP000251889"/>
    </source>
</evidence>